<protein>
    <recommendedName>
        <fullName evidence="3">DUF3997 domain-containing protein</fullName>
    </recommendedName>
</protein>
<dbReference type="Pfam" id="PF13162">
    <property type="entry name" value="DUF3997"/>
    <property type="match status" value="1"/>
</dbReference>
<dbReference type="InterPro" id="IPR025059">
    <property type="entry name" value="DUF3997"/>
</dbReference>
<accession>A0A2S7IHB6</accession>
<comment type="caution">
    <text evidence="1">The sequence shown here is derived from an EMBL/GenBank/DDBJ whole genome shotgun (WGS) entry which is preliminary data.</text>
</comment>
<dbReference type="RefSeq" id="WP_104715346.1">
    <property type="nucleotide sequence ID" value="NZ_PTRA01000005.1"/>
</dbReference>
<dbReference type="AlphaFoldDB" id="A0A2S7IHB6"/>
<evidence type="ECO:0000313" key="2">
    <source>
        <dbReference type="Proteomes" id="UP000239590"/>
    </source>
</evidence>
<evidence type="ECO:0000313" key="1">
    <source>
        <dbReference type="EMBL" id="PQA55027.1"/>
    </source>
</evidence>
<keyword evidence="2" id="KW-1185">Reference proteome</keyword>
<organism evidence="1 2">
    <name type="scientific">Siphonobacter curvatus</name>
    <dbReference type="NCBI Taxonomy" id="2094562"/>
    <lineage>
        <taxon>Bacteria</taxon>
        <taxon>Pseudomonadati</taxon>
        <taxon>Bacteroidota</taxon>
        <taxon>Cytophagia</taxon>
        <taxon>Cytophagales</taxon>
        <taxon>Cytophagaceae</taxon>
        <taxon>Siphonobacter</taxon>
    </lineage>
</organism>
<dbReference type="Proteomes" id="UP000239590">
    <property type="component" value="Unassembled WGS sequence"/>
</dbReference>
<name>A0A2S7IHB6_9BACT</name>
<dbReference type="OrthoDB" id="1077692at2"/>
<sequence>MRTRLLWQLLLGLALAGLIFLLPILALLMLGAGGMDYYEDLPNRYLFRGGDGDAILAPLRKESIGGKVVQYAYDDTYIIARQKPDYREYQHIAIEDSLYQRIFSAKENYWIINHHTGKRYGPFSENEYQQQRRALRIPASLVLK</sequence>
<gene>
    <name evidence="1" type="ORF">C5O19_21010</name>
</gene>
<evidence type="ECO:0008006" key="3">
    <source>
        <dbReference type="Google" id="ProtNLM"/>
    </source>
</evidence>
<proteinExistence type="predicted"/>
<reference evidence="2" key="1">
    <citation type="submission" date="2018-02" db="EMBL/GenBank/DDBJ databases">
        <title>Genome sequencing of Solimonas sp. HR-BB.</title>
        <authorList>
            <person name="Lee Y."/>
            <person name="Jeon C.O."/>
        </authorList>
    </citation>
    <scope>NUCLEOTIDE SEQUENCE [LARGE SCALE GENOMIC DNA]</scope>
    <source>
        <strain evidence="2">HR-U</strain>
    </source>
</reference>
<dbReference type="EMBL" id="PTRA01000005">
    <property type="protein sequence ID" value="PQA55027.1"/>
    <property type="molecule type" value="Genomic_DNA"/>
</dbReference>